<dbReference type="EMBL" id="FOAB01000009">
    <property type="protein sequence ID" value="SEM12846.1"/>
    <property type="molecule type" value="Genomic_DNA"/>
</dbReference>
<dbReference type="SUPFAM" id="SSF46458">
    <property type="entry name" value="Globin-like"/>
    <property type="match status" value="1"/>
</dbReference>
<dbReference type="STRING" id="1038014.SAMN04487910_4206"/>
<evidence type="ECO:0000313" key="2">
    <source>
        <dbReference type="Proteomes" id="UP000198521"/>
    </source>
</evidence>
<name>A0A1H7VUE3_AQUAM</name>
<dbReference type="GO" id="GO:0020037">
    <property type="term" value="F:heme binding"/>
    <property type="evidence" value="ECO:0007669"/>
    <property type="project" value="InterPro"/>
</dbReference>
<dbReference type="CDD" id="cd08916">
    <property type="entry name" value="TrHb3_P"/>
    <property type="match status" value="1"/>
</dbReference>
<accession>A0A1H7VUE3</accession>
<dbReference type="GO" id="GO:0019825">
    <property type="term" value="F:oxygen binding"/>
    <property type="evidence" value="ECO:0007669"/>
    <property type="project" value="InterPro"/>
</dbReference>
<dbReference type="Gene3D" id="1.10.490.10">
    <property type="entry name" value="Globins"/>
    <property type="match status" value="1"/>
</dbReference>
<dbReference type="InterPro" id="IPR012292">
    <property type="entry name" value="Globin/Proto"/>
</dbReference>
<protein>
    <submittedName>
        <fullName evidence="1">Hemoglobin</fullName>
    </submittedName>
</protein>
<proteinExistence type="predicted"/>
<dbReference type="RefSeq" id="WP_091412026.1">
    <property type="nucleotide sequence ID" value="NZ_FOAB01000009.1"/>
</dbReference>
<sequence>MKPIKKRDIETRKDIYDLVSQFYTKIRKENILGPIFNQTISNWDEHLDRLTDFWETNLLFVAKYKGNPIQLHQKVDAAFHGKITEKHFGIWLNLWFATIDELYTGEKAQTAKRRARKMSTHLFIKMYESRISQKTTCPFLNENNNNVF</sequence>
<dbReference type="AlphaFoldDB" id="A0A1H7VUE3"/>
<dbReference type="Proteomes" id="UP000198521">
    <property type="component" value="Unassembled WGS sequence"/>
</dbReference>
<dbReference type="InterPro" id="IPR009050">
    <property type="entry name" value="Globin-like_sf"/>
</dbReference>
<reference evidence="1 2" key="1">
    <citation type="submission" date="2016-10" db="EMBL/GenBank/DDBJ databases">
        <authorList>
            <person name="de Groot N.N."/>
        </authorList>
    </citation>
    <scope>NUCLEOTIDE SEQUENCE [LARGE SCALE GENOMIC DNA]</scope>
    <source>
        <strain evidence="1 2">DSM 25232</strain>
    </source>
</reference>
<keyword evidence="2" id="KW-1185">Reference proteome</keyword>
<gene>
    <name evidence="1" type="ORF">SAMN04487910_4206</name>
</gene>
<evidence type="ECO:0000313" key="1">
    <source>
        <dbReference type="EMBL" id="SEM12846.1"/>
    </source>
</evidence>
<dbReference type="OrthoDB" id="25954at2"/>
<organism evidence="1 2">
    <name type="scientific">Aquimarina amphilecti</name>
    <dbReference type="NCBI Taxonomy" id="1038014"/>
    <lineage>
        <taxon>Bacteria</taxon>
        <taxon>Pseudomonadati</taxon>
        <taxon>Bacteroidota</taxon>
        <taxon>Flavobacteriia</taxon>
        <taxon>Flavobacteriales</taxon>
        <taxon>Flavobacteriaceae</taxon>
        <taxon>Aquimarina</taxon>
    </lineage>
</organism>